<protein>
    <recommendedName>
        <fullName evidence="1">Reverse transcriptase/retrotransposon-derived protein RNase H-like domain-containing protein</fullName>
    </recommendedName>
</protein>
<dbReference type="EMBL" id="LATX01001991">
    <property type="protein sequence ID" value="KTB35326.1"/>
    <property type="molecule type" value="Genomic_DNA"/>
</dbReference>
<dbReference type="SUPFAM" id="SSF56672">
    <property type="entry name" value="DNA/RNA polymerases"/>
    <property type="match status" value="1"/>
</dbReference>
<gene>
    <name evidence="2" type="ORF">WG66_12112</name>
</gene>
<evidence type="ECO:0000259" key="1">
    <source>
        <dbReference type="Pfam" id="PF17919"/>
    </source>
</evidence>
<dbReference type="Gene3D" id="3.30.70.270">
    <property type="match status" value="1"/>
</dbReference>
<dbReference type="InterPro" id="IPR041577">
    <property type="entry name" value="RT_RNaseH_2"/>
</dbReference>
<dbReference type="Proteomes" id="UP000054988">
    <property type="component" value="Unassembled WGS sequence"/>
</dbReference>
<dbReference type="AlphaFoldDB" id="A0A0W0FG48"/>
<dbReference type="PANTHER" id="PTHR34072:SF52">
    <property type="entry name" value="RIBONUCLEASE H"/>
    <property type="match status" value="1"/>
</dbReference>
<dbReference type="InterPro" id="IPR043128">
    <property type="entry name" value="Rev_trsase/Diguanyl_cyclase"/>
</dbReference>
<comment type="caution">
    <text evidence="2">The sequence shown here is derived from an EMBL/GenBank/DDBJ whole genome shotgun (WGS) entry which is preliminary data.</text>
</comment>
<dbReference type="FunFam" id="3.30.70.270:FF:000020">
    <property type="entry name" value="Transposon Tf2-6 polyprotein-like Protein"/>
    <property type="match status" value="1"/>
</dbReference>
<evidence type="ECO:0000313" key="3">
    <source>
        <dbReference type="Proteomes" id="UP000054988"/>
    </source>
</evidence>
<evidence type="ECO:0000313" key="2">
    <source>
        <dbReference type="EMBL" id="KTB35326.1"/>
    </source>
</evidence>
<accession>A0A0W0FG48</accession>
<reference evidence="2 3" key="1">
    <citation type="submission" date="2015-12" db="EMBL/GenBank/DDBJ databases">
        <title>Draft genome sequence of Moniliophthora roreri, the causal agent of frosty pod rot of cacao.</title>
        <authorList>
            <person name="Aime M.C."/>
            <person name="Diaz-Valderrama J.R."/>
            <person name="Kijpornyongpan T."/>
            <person name="Phillips-Mora W."/>
        </authorList>
    </citation>
    <scope>NUCLEOTIDE SEQUENCE [LARGE SCALE GENOMIC DNA]</scope>
    <source>
        <strain evidence="2 3">MCA 2952</strain>
    </source>
</reference>
<dbReference type="PANTHER" id="PTHR34072">
    <property type="entry name" value="ENZYMATIC POLYPROTEIN-RELATED"/>
    <property type="match status" value="1"/>
</dbReference>
<dbReference type="InterPro" id="IPR043502">
    <property type="entry name" value="DNA/RNA_pol_sf"/>
</dbReference>
<organism evidence="2 3">
    <name type="scientific">Moniliophthora roreri</name>
    <name type="common">Frosty pod rot fungus</name>
    <name type="synonym">Monilia roreri</name>
    <dbReference type="NCBI Taxonomy" id="221103"/>
    <lineage>
        <taxon>Eukaryota</taxon>
        <taxon>Fungi</taxon>
        <taxon>Dikarya</taxon>
        <taxon>Basidiomycota</taxon>
        <taxon>Agaricomycotina</taxon>
        <taxon>Agaricomycetes</taxon>
        <taxon>Agaricomycetidae</taxon>
        <taxon>Agaricales</taxon>
        <taxon>Marasmiineae</taxon>
        <taxon>Marasmiaceae</taxon>
        <taxon>Moniliophthora</taxon>
    </lineage>
</organism>
<name>A0A0W0FG48_MONRR</name>
<dbReference type="CDD" id="cd09274">
    <property type="entry name" value="RNase_HI_RT_Ty3"/>
    <property type="match status" value="1"/>
</dbReference>
<sequence length="329" mass="38016">MNPKKLDTILSWPQPQKLKDLQSFLGFTNFYRQFINNYSCITLPLTALTKKSIAFNFSDECRDSFEELKCCFTSAPVLRHFDPRTPCYVSMDGSDFMLSRIIQQADENGDLHPISFFSRKFAPTEINYDVYDKELLAIVETFHEHWHWLLGSPFPISVICNHKNLVYFMTLQLLNRRQAWWRMFLSEFDFKLDWALGKLNVADAASRQPNFAPQTGDEHLTAQHQMLLKPENIERLISRQFKIPHSSSASTLSAVTTLSVNNTETLEHFKSVFKENDIWKEALATGNSNFTTTHGLVFHKGRLYIPPSLCREILFSRHDSLIGGHPGCR</sequence>
<dbReference type="Pfam" id="PF17919">
    <property type="entry name" value="RT_RNaseH_2"/>
    <property type="match status" value="1"/>
</dbReference>
<feature type="domain" description="Reverse transcriptase/retrotransposon-derived protein RNase H-like" evidence="1">
    <location>
        <begin position="57"/>
        <end position="155"/>
    </location>
</feature>
<proteinExistence type="predicted"/>